<gene>
    <name evidence="1" type="ORF">CTM59_09550</name>
</gene>
<dbReference type="Proteomes" id="UP000231201">
    <property type="component" value="Unassembled WGS sequence"/>
</dbReference>
<proteinExistence type="predicted"/>
<sequence length="945" mass="106147">MIEIYGRDNNLKCRIEPGNNSQQDKTLGGDNLLSLSFVHYGFVQLDVNDYCEFEGERYWLQERYLPTQKSEGEWSYDVKLYGIESLIKRLLVLKNPDGENEAVFTLTAPAADHVRLIVGSINAGMGNSANWKMGAVMATENLTIDYNGTYCDEGLRLVAEAAKTEWWVEGQTVNVCRCEHGEELTLRYPESITQLERDTADGAKFYTRLFPMGSSRNIDRAKYGSVRLQLPGGRKYVDMNVDKYGIFHHYEEAAFSAIYPRRVGTVSEVRETTVKGNDGKPFKIYWFKDGELPFNPNEYEIGGLVKHVVFQSGELNGRDFEVNYHAGSQEFEIITTWPYSDDIQLPGGTLVPKAGDKYILWNIRMPDEYYGLAEQEYLEAVEAFNAKHCIDTSVYKCPTHHVWVERNNVQIYVGRKIRLESEQYFPETGFRSSRITRISRSVALPSQMDIEISDATSTGAMTRITDSINEAKRYAREALGALPDIIRSGDTTKPTDTNLYSARRTHKEFLSKNSADTAQELITFLRGIALNGGAGIDGAGNAILKAIQTLGFERTINGFGVWLDENGRAHGQIDYLEVIGKAIFRSLQIDEYKHIGGNIVLSGANAIINKVVPVNGGWKCYLHTDDGDKAITNDWLPGDQALCQTFNIRAGVYENVSNTYYWRCVSEVGQKTANEEAYIVITADEAYCDKNVKNDVPKAGDNVVLCGHNTLWDIAHGVDPLLYRNRMNVTMITTSKEMGGTIEVYRNVHDFSLNKGNAIFHLSSDKVFVNSARFEWISADGERIPNILYRGDWTPGTMAAKYEAWYHSGGTWLSLIDNNADEPTGHSSKWKQYAAKGKDGGTGLRVEGFSSAGSAAYTEGQTSWEATFEVHVWENDVEITSKMPSTRFVWERVSEYEAGDAAWKDRHSNDGYKINVTYDDLMGDTSFVCKFLTPSGKKVLTSITF</sequence>
<evidence type="ECO:0000313" key="2">
    <source>
        <dbReference type="Proteomes" id="UP000231201"/>
    </source>
</evidence>
<evidence type="ECO:0008006" key="3">
    <source>
        <dbReference type="Google" id="ProtNLM"/>
    </source>
</evidence>
<accession>A0A2M8TK71</accession>
<name>A0A2M8TK71_PREIN</name>
<organism evidence="1 2">
    <name type="scientific">Prevotella intermedia</name>
    <dbReference type="NCBI Taxonomy" id="28131"/>
    <lineage>
        <taxon>Bacteria</taxon>
        <taxon>Pseudomonadati</taxon>
        <taxon>Bacteroidota</taxon>
        <taxon>Bacteroidia</taxon>
        <taxon>Bacteroidales</taxon>
        <taxon>Prevotellaceae</taxon>
        <taxon>Prevotella</taxon>
    </lineage>
</organism>
<dbReference type="EMBL" id="PENH01000002">
    <property type="protein sequence ID" value="PJI24355.1"/>
    <property type="molecule type" value="Genomic_DNA"/>
</dbReference>
<comment type="caution">
    <text evidence="1">The sequence shown here is derived from an EMBL/GenBank/DDBJ whole genome shotgun (WGS) entry which is preliminary data.</text>
</comment>
<dbReference type="AlphaFoldDB" id="A0A2M8TK71"/>
<reference evidence="1 2" key="1">
    <citation type="submission" date="2017-11" db="EMBL/GenBank/DDBJ databases">
        <title>Genome sequencing of Prevotella intermedia KCOM 2833.</title>
        <authorList>
            <person name="Kook J.-K."/>
            <person name="Park S.-N."/>
            <person name="Lim Y.K."/>
        </authorList>
    </citation>
    <scope>NUCLEOTIDE SEQUENCE [LARGE SCALE GENOMIC DNA]</scope>
    <source>
        <strain evidence="1 2">KCOM 2833</strain>
    </source>
</reference>
<evidence type="ECO:0000313" key="1">
    <source>
        <dbReference type="EMBL" id="PJI24355.1"/>
    </source>
</evidence>
<dbReference type="RefSeq" id="WP_100356743.1">
    <property type="nucleotide sequence ID" value="NZ_PENH01000002.1"/>
</dbReference>
<protein>
    <recommendedName>
        <fullName evidence="3">Prophage tail endopeptidase domain-containing protein</fullName>
    </recommendedName>
</protein>